<evidence type="ECO:0000256" key="6">
    <source>
        <dbReference type="ARBA" id="ARBA00023136"/>
    </source>
</evidence>
<dbReference type="Gene3D" id="1.20.1080.10">
    <property type="entry name" value="Glycerol uptake facilitator protein"/>
    <property type="match status" value="1"/>
</dbReference>
<evidence type="ECO:0000256" key="8">
    <source>
        <dbReference type="SAM" id="MobiDB-lite"/>
    </source>
</evidence>
<dbReference type="NCBIfam" id="TIGR00861">
    <property type="entry name" value="MIP"/>
    <property type="match status" value="1"/>
</dbReference>
<keyword evidence="6 9" id="KW-0472">Membrane</keyword>
<dbReference type="GO" id="GO:0005886">
    <property type="term" value="C:plasma membrane"/>
    <property type="evidence" value="ECO:0007669"/>
    <property type="project" value="TreeGrafter"/>
</dbReference>
<keyword evidence="5 9" id="KW-1133">Transmembrane helix</keyword>
<feature type="transmembrane region" description="Helical" evidence="9">
    <location>
        <begin position="206"/>
        <end position="227"/>
    </location>
</feature>
<dbReference type="InterPro" id="IPR023271">
    <property type="entry name" value="Aquaporin-like"/>
</dbReference>
<feature type="compositionally biased region" description="Basic and acidic residues" evidence="8">
    <location>
        <begin position="322"/>
        <end position="338"/>
    </location>
</feature>
<feature type="transmembrane region" description="Helical" evidence="9">
    <location>
        <begin position="113"/>
        <end position="135"/>
    </location>
</feature>
<dbReference type="PROSITE" id="PS00221">
    <property type="entry name" value="MIP"/>
    <property type="match status" value="1"/>
</dbReference>
<gene>
    <name evidence="10" type="ORF">ATJ97_1895</name>
</gene>
<dbReference type="AlphaFoldDB" id="A0A2A9EMF3"/>
<dbReference type="PANTHER" id="PTHR43829:SF9">
    <property type="entry name" value="AQUAPORIN-9"/>
    <property type="match status" value="1"/>
</dbReference>
<feature type="transmembrane region" description="Helical" evidence="9">
    <location>
        <begin position="27"/>
        <end position="48"/>
    </location>
</feature>
<feature type="transmembrane region" description="Helical" evidence="9">
    <location>
        <begin position="178"/>
        <end position="194"/>
    </location>
</feature>
<keyword evidence="4 7" id="KW-0812">Transmembrane</keyword>
<dbReference type="Pfam" id="PF00230">
    <property type="entry name" value="MIP"/>
    <property type="match status" value="1"/>
</dbReference>
<dbReference type="PRINTS" id="PR00783">
    <property type="entry name" value="MINTRINSICP"/>
</dbReference>
<evidence type="ECO:0000256" key="4">
    <source>
        <dbReference type="ARBA" id="ARBA00022692"/>
    </source>
</evidence>
<feature type="region of interest" description="Disordered" evidence="8">
    <location>
        <begin position="296"/>
        <end position="338"/>
    </location>
</feature>
<evidence type="ECO:0000313" key="11">
    <source>
        <dbReference type="Proteomes" id="UP000222106"/>
    </source>
</evidence>
<keyword evidence="11" id="KW-1185">Reference proteome</keyword>
<evidence type="ECO:0000256" key="5">
    <source>
        <dbReference type="ARBA" id="ARBA00022989"/>
    </source>
</evidence>
<evidence type="ECO:0000256" key="3">
    <source>
        <dbReference type="ARBA" id="ARBA00022448"/>
    </source>
</evidence>
<dbReference type="PANTHER" id="PTHR43829">
    <property type="entry name" value="AQUAPORIN OR AQUAGLYCEROPORIN RELATED"/>
    <property type="match status" value="1"/>
</dbReference>
<dbReference type="Proteomes" id="UP000222106">
    <property type="component" value="Unassembled WGS sequence"/>
</dbReference>
<reference evidence="10 11" key="1">
    <citation type="submission" date="2017-10" db="EMBL/GenBank/DDBJ databases">
        <title>Sequencing the genomes of 1000 actinobacteria strains.</title>
        <authorList>
            <person name="Klenk H.-P."/>
        </authorList>
    </citation>
    <scope>NUCLEOTIDE SEQUENCE [LARGE SCALE GENOMIC DNA]</scope>
    <source>
        <strain evidence="10 11">DSM 21838</strain>
    </source>
</reference>
<proteinExistence type="inferred from homology"/>
<dbReference type="GO" id="GO:0015254">
    <property type="term" value="F:glycerol channel activity"/>
    <property type="evidence" value="ECO:0007669"/>
    <property type="project" value="TreeGrafter"/>
</dbReference>
<dbReference type="EMBL" id="PDJI01000004">
    <property type="protein sequence ID" value="PFG39389.1"/>
    <property type="molecule type" value="Genomic_DNA"/>
</dbReference>
<evidence type="ECO:0000256" key="1">
    <source>
        <dbReference type="ARBA" id="ARBA00004141"/>
    </source>
</evidence>
<comment type="caution">
    <text evidence="10">The sequence shown here is derived from an EMBL/GenBank/DDBJ whole genome shotgun (WGS) entry which is preliminary data.</text>
</comment>
<protein>
    <submittedName>
        <fullName evidence="10">Glycerol uptake facilitator protein</fullName>
    </submittedName>
</protein>
<sequence length="338" mass="35075">MSDISPMAVGSGLKMRAGLWGECLAEFLGTFVLIAFGCGSVAMAVAGLPGSGRTEGPTTFFLGTGDWMLIAWGWAFAVVFGVYVAGGVSGAHINPAVTLAFAVRRHFSWGKVLPYWISQLLGAFAGAALVLLVYHDAIRAFEAASKPAGHNLASFSIFATFPAPYFNGGVAGPLIDQIVGTAFLLILVAAVIDLRNTGVMSNLGPLVIGLAVGAIGLSFGANAGYAINPARDLGPRLLAWVGGWGQLAMPGNGGWFSNYFWIPIVGPLIGGVLGIVVYDLFVGDVLYARLRLAERGEGEAAARPEPEADRSGAPHTDAATTPEREADRSGGRHAETGV</sequence>
<comment type="similarity">
    <text evidence="2 7">Belongs to the MIP/aquaporin (TC 1.A.8) family.</text>
</comment>
<feature type="transmembrane region" description="Helical" evidence="9">
    <location>
        <begin position="69"/>
        <end position="93"/>
    </location>
</feature>
<dbReference type="InterPro" id="IPR022357">
    <property type="entry name" value="MIP_CS"/>
</dbReference>
<name>A0A2A9EMF3_9MICO</name>
<feature type="transmembrane region" description="Helical" evidence="9">
    <location>
        <begin position="259"/>
        <end position="281"/>
    </location>
</feature>
<feature type="compositionally biased region" description="Basic and acidic residues" evidence="8">
    <location>
        <begin position="296"/>
        <end position="312"/>
    </location>
</feature>
<accession>A0A2A9EMF3</accession>
<dbReference type="RefSeq" id="WP_211287126.1">
    <property type="nucleotide sequence ID" value="NZ_PDJI01000004.1"/>
</dbReference>
<comment type="subcellular location">
    <subcellularLocation>
        <location evidence="1">Membrane</location>
        <topology evidence="1">Multi-pass membrane protein</topology>
    </subcellularLocation>
</comment>
<dbReference type="SUPFAM" id="SSF81338">
    <property type="entry name" value="Aquaporin-like"/>
    <property type="match status" value="1"/>
</dbReference>
<evidence type="ECO:0000313" key="10">
    <source>
        <dbReference type="EMBL" id="PFG39389.1"/>
    </source>
</evidence>
<evidence type="ECO:0000256" key="7">
    <source>
        <dbReference type="RuleBase" id="RU000477"/>
    </source>
</evidence>
<keyword evidence="3 7" id="KW-0813">Transport</keyword>
<dbReference type="InterPro" id="IPR000425">
    <property type="entry name" value="MIP"/>
</dbReference>
<dbReference type="CDD" id="cd00333">
    <property type="entry name" value="MIP"/>
    <property type="match status" value="1"/>
</dbReference>
<evidence type="ECO:0000256" key="2">
    <source>
        <dbReference type="ARBA" id="ARBA00006175"/>
    </source>
</evidence>
<evidence type="ECO:0000256" key="9">
    <source>
        <dbReference type="SAM" id="Phobius"/>
    </source>
</evidence>
<organism evidence="10 11">
    <name type="scientific">Georgenia soli</name>
    <dbReference type="NCBI Taxonomy" id="638953"/>
    <lineage>
        <taxon>Bacteria</taxon>
        <taxon>Bacillati</taxon>
        <taxon>Actinomycetota</taxon>
        <taxon>Actinomycetes</taxon>
        <taxon>Micrococcales</taxon>
        <taxon>Bogoriellaceae</taxon>
        <taxon>Georgenia</taxon>
    </lineage>
</organism>
<dbReference type="InterPro" id="IPR050363">
    <property type="entry name" value="MIP/Aquaporin"/>
</dbReference>